<dbReference type="EMBL" id="QUWK01000011">
    <property type="protein sequence ID" value="RFU94239.1"/>
    <property type="molecule type" value="Genomic_DNA"/>
</dbReference>
<proteinExistence type="inferred from homology"/>
<feature type="region of interest" description="Disordered" evidence="2">
    <location>
        <begin position="187"/>
        <end position="226"/>
    </location>
</feature>
<dbReference type="RefSeq" id="WP_117330993.1">
    <property type="nucleotide sequence ID" value="NZ_QUWK01000011.1"/>
</dbReference>
<evidence type="ECO:0000256" key="1">
    <source>
        <dbReference type="ARBA" id="ARBA00043985"/>
    </source>
</evidence>
<dbReference type="Proteomes" id="UP000264002">
    <property type="component" value="Unassembled WGS sequence"/>
</dbReference>
<comment type="similarity">
    <text evidence="1">Belongs to the PspA/Vipp/IM30 family.</text>
</comment>
<dbReference type="InterPro" id="IPR007157">
    <property type="entry name" value="PspA_VIPP1"/>
</dbReference>
<reference evidence="4" key="1">
    <citation type="submission" date="2018-08" db="EMBL/GenBank/DDBJ databases">
        <authorList>
            <person name="Grouzdev D.S."/>
            <person name="Krutkina M.S."/>
        </authorList>
    </citation>
    <scope>NUCLEOTIDE SEQUENCE [LARGE SCALE GENOMIC DNA]</scope>
    <source>
        <strain evidence="4">4-11</strain>
    </source>
</reference>
<keyword evidence="4" id="KW-1185">Reference proteome</keyword>
<dbReference type="PANTHER" id="PTHR31088">
    <property type="entry name" value="MEMBRANE-ASSOCIATED PROTEIN VIPP1, CHLOROPLASTIC"/>
    <property type="match status" value="1"/>
</dbReference>
<evidence type="ECO:0000313" key="4">
    <source>
        <dbReference type="Proteomes" id="UP000264002"/>
    </source>
</evidence>
<evidence type="ECO:0000256" key="2">
    <source>
        <dbReference type="SAM" id="MobiDB-lite"/>
    </source>
</evidence>
<dbReference type="AlphaFoldDB" id="A0A372MEN3"/>
<dbReference type="GO" id="GO:0009271">
    <property type="term" value="P:phage shock"/>
    <property type="evidence" value="ECO:0007669"/>
    <property type="project" value="TreeGrafter"/>
</dbReference>
<accession>A0A372MEN3</accession>
<dbReference type="GO" id="GO:0005829">
    <property type="term" value="C:cytosol"/>
    <property type="evidence" value="ECO:0007669"/>
    <property type="project" value="TreeGrafter"/>
</dbReference>
<protein>
    <submittedName>
        <fullName evidence="3">Phage shock protein A</fullName>
    </submittedName>
</protein>
<gene>
    <name evidence="3" type="ORF">DYP60_10660</name>
</gene>
<comment type="caution">
    <text evidence="3">The sequence shown here is derived from an EMBL/GenBank/DDBJ whole genome shotgun (WGS) entry which is preliminary data.</text>
</comment>
<organism evidence="3 4">
    <name type="scientific">Sphaerochaeta halotolerans</name>
    <dbReference type="NCBI Taxonomy" id="2293840"/>
    <lineage>
        <taxon>Bacteria</taxon>
        <taxon>Pseudomonadati</taxon>
        <taxon>Spirochaetota</taxon>
        <taxon>Spirochaetia</taxon>
        <taxon>Spirochaetales</taxon>
        <taxon>Sphaerochaetaceae</taxon>
        <taxon>Sphaerochaeta</taxon>
    </lineage>
</organism>
<name>A0A372MEN3_9SPIR</name>
<reference evidence="3 4" key="2">
    <citation type="submission" date="2018-09" db="EMBL/GenBank/DDBJ databases">
        <title>Genome of Sphaerochaeta halotolerans strain 4-11.</title>
        <authorList>
            <person name="Nazina T.N."/>
            <person name="Sokolova D.S."/>
        </authorList>
    </citation>
    <scope>NUCLEOTIDE SEQUENCE [LARGE SCALE GENOMIC DNA]</scope>
    <source>
        <strain evidence="3 4">4-11</strain>
    </source>
</reference>
<dbReference type="PANTHER" id="PTHR31088:SF6">
    <property type="entry name" value="PHAGE SHOCK PROTEIN A"/>
    <property type="match status" value="1"/>
</dbReference>
<evidence type="ECO:0000313" key="3">
    <source>
        <dbReference type="EMBL" id="RFU94239.1"/>
    </source>
</evidence>
<sequence>MQMFKRIADIFNSHVNSALDKLEDPEKMINLMITELEETQSKARSSMAARKAEQLSLEREKAELEKLLLRWEDRAKLAITNGREDLAREALIEKNNTNSRIKRIEELETNLQTILASQSSQLTQIADKLKEVKDKQQILVQRARSAKEKKQVADTLKSSDSTDLARKFSELESKIERMEADAEMAGYHGTASAADEFSKMENESEIDAEMEQLKASMSKKKEKEQK</sequence>
<dbReference type="Pfam" id="PF04012">
    <property type="entry name" value="PspA_IM30"/>
    <property type="match status" value="1"/>
</dbReference>